<evidence type="ECO:0000313" key="4">
    <source>
        <dbReference type="Proteomes" id="UP000424527"/>
    </source>
</evidence>
<dbReference type="GO" id="GO:0004046">
    <property type="term" value="F:aminoacylase activity"/>
    <property type="evidence" value="ECO:0007669"/>
    <property type="project" value="TreeGrafter"/>
</dbReference>
<dbReference type="PANTHER" id="PTHR15162:SF5">
    <property type="entry name" value="N-ACYL-AROMATIC-L-AMINO ACID AMIDOHYDROLASE (CARBOXYLATE-FORMING)"/>
    <property type="match status" value="1"/>
</dbReference>
<evidence type="ECO:0000313" key="3">
    <source>
        <dbReference type="EMBL" id="KAE8300231.1"/>
    </source>
</evidence>
<name>A0A6G0J9L9_LARCR</name>
<feature type="domain" description="AstE/AspA barrel-sandwich hybrid" evidence="2">
    <location>
        <begin position="180"/>
        <end position="260"/>
    </location>
</feature>
<proteinExistence type="predicted"/>
<gene>
    <name evidence="3" type="ORF">D5F01_LYC00367</name>
</gene>
<dbReference type="Pfam" id="PF04952">
    <property type="entry name" value="AstE_AspA_hybrid"/>
    <property type="match status" value="1"/>
</dbReference>
<feature type="region of interest" description="Disordered" evidence="1">
    <location>
        <begin position="1"/>
        <end position="21"/>
    </location>
</feature>
<dbReference type="GO" id="GO:0005829">
    <property type="term" value="C:cytosol"/>
    <property type="evidence" value="ECO:0007669"/>
    <property type="project" value="TreeGrafter"/>
</dbReference>
<organism evidence="3 4">
    <name type="scientific">Larimichthys crocea</name>
    <name type="common">Large yellow croaker</name>
    <name type="synonym">Pseudosciaena crocea</name>
    <dbReference type="NCBI Taxonomy" id="215358"/>
    <lineage>
        <taxon>Eukaryota</taxon>
        <taxon>Metazoa</taxon>
        <taxon>Chordata</taxon>
        <taxon>Craniata</taxon>
        <taxon>Vertebrata</taxon>
        <taxon>Euteleostomi</taxon>
        <taxon>Actinopterygii</taxon>
        <taxon>Neopterygii</taxon>
        <taxon>Teleostei</taxon>
        <taxon>Neoteleostei</taxon>
        <taxon>Acanthomorphata</taxon>
        <taxon>Eupercaria</taxon>
        <taxon>Sciaenidae</taxon>
        <taxon>Larimichthys</taxon>
    </lineage>
</organism>
<keyword evidence="3" id="KW-0378">Hydrolase</keyword>
<accession>A0A6G0J9L9</accession>
<evidence type="ECO:0000256" key="1">
    <source>
        <dbReference type="SAM" id="MobiDB-lite"/>
    </source>
</evidence>
<dbReference type="InterPro" id="IPR007036">
    <property type="entry name" value="Aste_AspA_hybrid_dom"/>
</dbReference>
<feature type="compositionally biased region" description="Basic and acidic residues" evidence="1">
    <location>
        <begin position="1"/>
        <end position="10"/>
    </location>
</feature>
<sequence length="274" mass="30896">MQTMEAEQRHSPRQTETTRSRQEVQKFRVRFGFCLECKGMAALTETLTEDLNRYMYCWADYGKWEAVSVQEALFDRKMEHISFPPLSRVAICGGTHGNEMSGVYMSKITSAPVRAIQLDIPMSEAYSLESVGKHGCAIEVGPQPGGVVRADIFNLVKEALDLTIEWLQGFNSGSTFEGGEVEVYNMVKSVDYPRDPTTNEITAAIHPELQDNDFKLLHPGDPMFLKFSGEAVKHEGEELYPFFVNECAYYEKKIACHLGKKFNITIPSVSVKKD</sequence>
<comment type="caution">
    <text evidence="3">The sequence shown here is derived from an EMBL/GenBank/DDBJ whole genome shotgun (WGS) entry which is preliminary data.</text>
</comment>
<dbReference type="Proteomes" id="UP000424527">
    <property type="component" value="Unassembled WGS sequence"/>
</dbReference>
<dbReference type="PANTHER" id="PTHR15162">
    <property type="entry name" value="ASPARTOACYLASE"/>
    <property type="match status" value="1"/>
</dbReference>
<dbReference type="Gene3D" id="3.40.630.10">
    <property type="entry name" value="Zn peptidases"/>
    <property type="match status" value="2"/>
</dbReference>
<dbReference type="SUPFAM" id="SSF53187">
    <property type="entry name" value="Zn-dependent exopeptidases"/>
    <property type="match status" value="1"/>
</dbReference>
<keyword evidence="4" id="KW-1185">Reference proteome</keyword>
<protein>
    <submittedName>
        <fullName evidence="3">N-acyl-aromatic-L-amino acid amidohydrolase (Carboxylate-forming) B</fullName>
    </submittedName>
</protein>
<reference evidence="3 4" key="1">
    <citation type="submission" date="2019-07" db="EMBL/GenBank/DDBJ databases">
        <title>Chromosome genome assembly for large yellow croaker.</title>
        <authorList>
            <person name="Xiao S."/>
        </authorList>
    </citation>
    <scope>NUCLEOTIDE SEQUENCE [LARGE SCALE GENOMIC DNA]</scope>
    <source>
        <strain evidence="3">JMULYC20181020</strain>
        <tissue evidence="3">Muscle</tissue>
    </source>
</reference>
<dbReference type="EMBL" id="REGW02000001">
    <property type="protein sequence ID" value="KAE8300231.1"/>
    <property type="molecule type" value="Genomic_DNA"/>
</dbReference>
<dbReference type="InterPro" id="IPR050178">
    <property type="entry name" value="AspA/AstE_fam"/>
</dbReference>
<dbReference type="AlphaFoldDB" id="A0A6G0J9L9"/>
<evidence type="ECO:0000259" key="2">
    <source>
        <dbReference type="Pfam" id="PF04952"/>
    </source>
</evidence>